<evidence type="ECO:0000313" key="2">
    <source>
        <dbReference type="Proteomes" id="UP000507245"/>
    </source>
</evidence>
<protein>
    <submittedName>
        <fullName evidence="1">Uncharacterized protein</fullName>
    </submittedName>
</protein>
<name>A0A6J5XWF1_PRUAR</name>
<keyword evidence="2" id="KW-1185">Reference proteome</keyword>
<reference evidence="2" key="1">
    <citation type="journal article" date="2020" name="Genome Biol.">
        <title>Gamete binning: chromosome-level and haplotype-resolved genome assembly enabled by high-throughput single-cell sequencing of gamete genomes.</title>
        <authorList>
            <person name="Campoy J.A."/>
            <person name="Sun H."/>
            <person name="Goel M."/>
            <person name="Jiao W.-B."/>
            <person name="Folz-Donahue K."/>
            <person name="Wang N."/>
            <person name="Rubio M."/>
            <person name="Liu C."/>
            <person name="Kukat C."/>
            <person name="Ruiz D."/>
            <person name="Huettel B."/>
            <person name="Schneeberger K."/>
        </authorList>
    </citation>
    <scope>NUCLEOTIDE SEQUENCE [LARGE SCALE GENOMIC DNA]</scope>
    <source>
        <strain evidence="2">cv. Rojo Pasion</strain>
    </source>
</reference>
<dbReference type="Proteomes" id="UP000507245">
    <property type="component" value="Unassembled WGS sequence"/>
</dbReference>
<dbReference type="AlphaFoldDB" id="A0A6J5XWF1"/>
<gene>
    <name evidence="1" type="ORF">ORAREDHAP_LOCUS42391</name>
</gene>
<proteinExistence type="predicted"/>
<dbReference type="EMBL" id="CAEKKB010000007">
    <property type="protein sequence ID" value="CAB4316563.1"/>
    <property type="molecule type" value="Genomic_DNA"/>
</dbReference>
<accession>A0A6J5XWF1</accession>
<organism evidence="1 2">
    <name type="scientific">Prunus armeniaca</name>
    <name type="common">Apricot</name>
    <name type="synonym">Armeniaca vulgaris</name>
    <dbReference type="NCBI Taxonomy" id="36596"/>
    <lineage>
        <taxon>Eukaryota</taxon>
        <taxon>Viridiplantae</taxon>
        <taxon>Streptophyta</taxon>
        <taxon>Embryophyta</taxon>
        <taxon>Tracheophyta</taxon>
        <taxon>Spermatophyta</taxon>
        <taxon>Magnoliopsida</taxon>
        <taxon>eudicotyledons</taxon>
        <taxon>Gunneridae</taxon>
        <taxon>Pentapetalae</taxon>
        <taxon>rosids</taxon>
        <taxon>fabids</taxon>
        <taxon>Rosales</taxon>
        <taxon>Rosaceae</taxon>
        <taxon>Amygdaloideae</taxon>
        <taxon>Amygdaleae</taxon>
        <taxon>Prunus</taxon>
    </lineage>
</organism>
<evidence type="ECO:0000313" key="1">
    <source>
        <dbReference type="EMBL" id="CAB4316563.1"/>
    </source>
</evidence>
<sequence>MEDRLATQLWPLPFSKKSTCRALGCIRPMEAPSREGEIHKKPGGVLGSCRLANSNNSTLSGSPLKYHPHIVLSSLPSYLESKVTSSRWKCLLEWELIL</sequence>